<evidence type="ECO:0000256" key="3">
    <source>
        <dbReference type="ARBA" id="ARBA00022475"/>
    </source>
</evidence>
<gene>
    <name evidence="16" type="ORF">KKP3000_003350</name>
</gene>
<evidence type="ECO:0000256" key="2">
    <source>
        <dbReference type="ARBA" id="ARBA00005967"/>
    </source>
</evidence>
<keyword evidence="17" id="KW-1185">Reference proteome</keyword>
<comment type="similarity">
    <text evidence="2">Belongs to the bacterial diacylglycerol kinase family.</text>
</comment>
<name>A0ABV5ACF5_9BACL</name>
<organism evidence="16 17">
    <name type="scientific">Alicyclobacillus fastidiosus</name>
    <dbReference type="NCBI Taxonomy" id="392011"/>
    <lineage>
        <taxon>Bacteria</taxon>
        <taxon>Bacillati</taxon>
        <taxon>Bacillota</taxon>
        <taxon>Bacilli</taxon>
        <taxon>Bacillales</taxon>
        <taxon>Alicyclobacillaceae</taxon>
        <taxon>Alicyclobacillus</taxon>
    </lineage>
</organism>
<keyword evidence="5 16" id="KW-0808">Transferase</keyword>
<accession>A0ABV5ACF5</accession>
<dbReference type="PANTHER" id="PTHR34299:SF1">
    <property type="entry name" value="DIACYLGLYCEROL KINASE"/>
    <property type="match status" value="1"/>
</dbReference>
<dbReference type="Gene3D" id="1.10.287.3610">
    <property type="match status" value="1"/>
</dbReference>
<feature type="transmembrane region" description="Helical" evidence="15">
    <location>
        <begin position="98"/>
        <end position="120"/>
    </location>
</feature>
<dbReference type="InterPro" id="IPR036945">
    <property type="entry name" value="DAGK_sf"/>
</dbReference>
<dbReference type="InterPro" id="IPR000829">
    <property type="entry name" value="DAGK"/>
</dbReference>
<feature type="transmembrane region" description="Helical" evidence="15">
    <location>
        <begin position="132"/>
        <end position="151"/>
    </location>
</feature>
<evidence type="ECO:0000256" key="14">
    <source>
        <dbReference type="ARBA" id="ARBA00023264"/>
    </source>
</evidence>
<dbReference type="Proteomes" id="UP001579974">
    <property type="component" value="Unassembled WGS sequence"/>
</dbReference>
<evidence type="ECO:0000256" key="11">
    <source>
        <dbReference type="ARBA" id="ARBA00023098"/>
    </source>
</evidence>
<evidence type="ECO:0000313" key="17">
    <source>
        <dbReference type="Proteomes" id="UP001579974"/>
    </source>
</evidence>
<keyword evidence="9" id="KW-0067">ATP-binding</keyword>
<evidence type="ECO:0000256" key="8">
    <source>
        <dbReference type="ARBA" id="ARBA00022777"/>
    </source>
</evidence>
<evidence type="ECO:0000256" key="6">
    <source>
        <dbReference type="ARBA" id="ARBA00022692"/>
    </source>
</evidence>
<keyword evidence="6 15" id="KW-0812">Transmembrane</keyword>
<evidence type="ECO:0000256" key="9">
    <source>
        <dbReference type="ARBA" id="ARBA00022840"/>
    </source>
</evidence>
<keyword evidence="4" id="KW-0444">Lipid biosynthesis</keyword>
<keyword evidence="14" id="KW-1208">Phospholipid metabolism</keyword>
<keyword evidence="11" id="KW-0443">Lipid metabolism</keyword>
<keyword evidence="12 15" id="KW-0472">Membrane</keyword>
<keyword evidence="10 15" id="KW-1133">Transmembrane helix</keyword>
<sequence length="173" mass="19441">MRDTSEYKASSFRKSLTFAFHGMVYAFHSETNMRRHFWLFNTLAAVELVFRPPLTEVAVSLFVATCIFSAELLNTAIELAVDLSVEWKHHPIAGAAKDVAAGAVSMLAFGSLFVGIWVIAMSVPLRFRLFSTVHPCAAWLLIIATAAIWTVRYWPFHRVPMNHVPEKETQDGV</sequence>
<dbReference type="Pfam" id="PF01219">
    <property type="entry name" value="DAGK_prokar"/>
    <property type="match status" value="1"/>
</dbReference>
<evidence type="ECO:0000256" key="12">
    <source>
        <dbReference type="ARBA" id="ARBA00023136"/>
    </source>
</evidence>
<evidence type="ECO:0000256" key="5">
    <source>
        <dbReference type="ARBA" id="ARBA00022679"/>
    </source>
</evidence>
<dbReference type="GO" id="GO:0004143">
    <property type="term" value="F:ATP-dependent diacylglycerol kinase activity"/>
    <property type="evidence" value="ECO:0007669"/>
    <property type="project" value="UniProtKB-EC"/>
</dbReference>
<evidence type="ECO:0000256" key="13">
    <source>
        <dbReference type="ARBA" id="ARBA00023209"/>
    </source>
</evidence>
<keyword evidence="3" id="KW-1003">Cell membrane</keyword>
<evidence type="ECO:0000256" key="15">
    <source>
        <dbReference type="SAM" id="Phobius"/>
    </source>
</evidence>
<comment type="subcellular location">
    <subcellularLocation>
        <location evidence="1">Cell membrane</location>
        <topology evidence="1">Multi-pass membrane protein</topology>
    </subcellularLocation>
</comment>
<keyword evidence="13" id="KW-0594">Phospholipid biosynthesis</keyword>
<keyword evidence="8 16" id="KW-0418">Kinase</keyword>
<protein>
    <submittedName>
        <fullName evidence="16">Diacylglycerol kinase</fullName>
        <ecNumber evidence="16">2.7.1.107</ecNumber>
    </submittedName>
</protein>
<dbReference type="EMBL" id="JBDXSU010000004">
    <property type="protein sequence ID" value="MFB5189958.1"/>
    <property type="molecule type" value="Genomic_DNA"/>
</dbReference>
<reference evidence="16 17" key="1">
    <citation type="journal article" date="2024" name="Int. J. Mol. Sci.">
        <title>Exploration of Alicyclobacillus spp. Genome in Search of Antibiotic Resistance.</title>
        <authorList>
            <person name="Bucka-Kolendo J."/>
            <person name="Kiousi D.E."/>
            <person name="Dekowska A."/>
            <person name="Mikolajczuk-Szczyrba A."/>
            <person name="Karadedos D.M."/>
            <person name="Michael P."/>
            <person name="Galanis A."/>
            <person name="Sokolowska B."/>
        </authorList>
    </citation>
    <scope>NUCLEOTIDE SEQUENCE [LARGE SCALE GENOMIC DNA]</scope>
    <source>
        <strain evidence="16 17">KKP 3000</strain>
    </source>
</reference>
<evidence type="ECO:0000256" key="7">
    <source>
        <dbReference type="ARBA" id="ARBA00022741"/>
    </source>
</evidence>
<proteinExistence type="inferred from homology"/>
<evidence type="ECO:0000256" key="4">
    <source>
        <dbReference type="ARBA" id="ARBA00022516"/>
    </source>
</evidence>
<comment type="caution">
    <text evidence="16">The sequence shown here is derived from an EMBL/GenBank/DDBJ whole genome shotgun (WGS) entry which is preliminary data.</text>
</comment>
<evidence type="ECO:0000313" key="16">
    <source>
        <dbReference type="EMBL" id="MFB5189958.1"/>
    </source>
</evidence>
<dbReference type="RefSeq" id="WP_275476243.1">
    <property type="nucleotide sequence ID" value="NZ_CP162940.1"/>
</dbReference>
<dbReference type="PROSITE" id="PS01069">
    <property type="entry name" value="DAGK_PROKAR"/>
    <property type="match status" value="1"/>
</dbReference>
<evidence type="ECO:0000256" key="1">
    <source>
        <dbReference type="ARBA" id="ARBA00004651"/>
    </source>
</evidence>
<dbReference type="EC" id="2.7.1.107" evidence="16"/>
<dbReference type="PANTHER" id="PTHR34299">
    <property type="entry name" value="DIACYLGLYCEROL KINASE"/>
    <property type="match status" value="1"/>
</dbReference>
<dbReference type="CDD" id="cd14263">
    <property type="entry name" value="DAGK_IM_like"/>
    <property type="match status" value="1"/>
</dbReference>
<evidence type="ECO:0000256" key="10">
    <source>
        <dbReference type="ARBA" id="ARBA00022989"/>
    </source>
</evidence>
<keyword evidence="7" id="KW-0547">Nucleotide-binding</keyword>